<dbReference type="CDD" id="cd02540">
    <property type="entry name" value="GT2_GlmU_N_bac"/>
    <property type="match status" value="1"/>
</dbReference>
<evidence type="ECO:0000313" key="21">
    <source>
        <dbReference type="EMBL" id="MFC4130307.1"/>
    </source>
</evidence>
<evidence type="ECO:0000256" key="7">
    <source>
        <dbReference type="ARBA" id="ARBA00022737"/>
    </source>
</evidence>
<sequence length="483" mass="50094">MARTVIILAAGEGKRMKSQLPKVLHPLLGRSLVGHVLAAAEPLSAERTAVVVGHKAEQVTEHLAEIAPQARPVLQAEQLGTGHAVRVALDALEDVTGTVLVVNADVPLLRTATLTALIERHEEDAAAATVLTAVMAEPGNLGRIVRDAEGGLAAIVEARDADAEQLAIREINAGVYAFEADALRDALGKLTTHNAQGEEYLTDVFGLLLAAGRRLAVHTAPAVEETLGCNDRAELARLGALLRDRINDGHMRAGVTIVDPASTWIEPAVTIEPDAVIEPNTQLKGATSVAAGAVVGPEVTLVDTVVGERAEVVKAHAVLAEIGPQAKVGPYAYLRPGTTLGVKSKVGTFVEVKNSSLGEGTKVPHLSYVGDATVGDFTNIGAANVVANYNWRSKSRTIIGSHVNTGSDSVLVAPVTLGDGSSTAAGSVVDADVPPGALAVARERQVNKEGWIFKRRPDSAAAQAAQAALDAAGTADEDPADQR</sequence>
<feature type="domain" description="MobA-like NTP transferase" evidence="19">
    <location>
        <begin position="5"/>
        <end position="132"/>
    </location>
</feature>
<dbReference type="InterPro" id="IPR029044">
    <property type="entry name" value="Nucleotide-diphossugar_trans"/>
</dbReference>
<keyword evidence="13 17" id="KW-0961">Cell wall biogenesis/degradation</keyword>
<comment type="subunit">
    <text evidence="17">Homotrimer.</text>
</comment>
<dbReference type="InterPro" id="IPR011004">
    <property type="entry name" value="Trimer_LpxA-like_sf"/>
</dbReference>
<accession>A0ABV8LH92</accession>
<feature type="compositionally biased region" description="Low complexity" evidence="18">
    <location>
        <begin position="464"/>
        <end position="474"/>
    </location>
</feature>
<dbReference type="CDD" id="cd03353">
    <property type="entry name" value="LbH_GlmU_C"/>
    <property type="match status" value="1"/>
</dbReference>
<feature type="region of interest" description="Linker" evidence="17">
    <location>
        <begin position="233"/>
        <end position="253"/>
    </location>
</feature>
<dbReference type="EMBL" id="JBHSAY010000005">
    <property type="protein sequence ID" value="MFC4130307.1"/>
    <property type="molecule type" value="Genomic_DNA"/>
</dbReference>
<comment type="pathway">
    <text evidence="17">Nucleotide-sugar biosynthesis; UDP-N-acetyl-alpha-D-glucosamine biosynthesis; UDP-N-acetyl-alpha-D-glucosamine from N-acetyl-alpha-D-glucosamine 1-phosphate: step 1/1.</text>
</comment>
<comment type="caution">
    <text evidence="21">The sequence shown here is derived from an EMBL/GenBank/DDBJ whole genome shotgun (WGS) entry which is preliminary data.</text>
</comment>
<keyword evidence="5 17" id="KW-0548">Nucleotidyltransferase</keyword>
<evidence type="ECO:0000256" key="11">
    <source>
        <dbReference type="ARBA" id="ARBA00023268"/>
    </source>
</evidence>
<comment type="pathway">
    <text evidence="17">Bacterial outer membrane biogenesis; LPS lipid A biosynthesis.</text>
</comment>
<evidence type="ECO:0000256" key="13">
    <source>
        <dbReference type="ARBA" id="ARBA00023316"/>
    </source>
</evidence>
<dbReference type="EC" id="2.3.1.157" evidence="17"/>
<evidence type="ECO:0000256" key="17">
    <source>
        <dbReference type="HAMAP-Rule" id="MF_01631"/>
    </source>
</evidence>
<feature type="binding site" evidence="17">
    <location>
        <position position="230"/>
    </location>
    <ligand>
        <name>Mg(2+)</name>
        <dbReference type="ChEBI" id="CHEBI:18420"/>
    </ligand>
</feature>
<keyword evidence="9 17" id="KW-0133">Cell shape</keyword>
<dbReference type="NCBIfam" id="NF010932">
    <property type="entry name" value="PRK14352.1"/>
    <property type="match status" value="1"/>
</dbReference>
<name>A0ABV8LH92_9ACTN</name>
<evidence type="ECO:0000256" key="18">
    <source>
        <dbReference type="SAM" id="MobiDB-lite"/>
    </source>
</evidence>
<feature type="binding site" evidence="17">
    <location>
        <begin position="388"/>
        <end position="389"/>
    </location>
    <ligand>
        <name>acetyl-CoA</name>
        <dbReference type="ChEBI" id="CHEBI:57288"/>
    </ligand>
</feature>
<dbReference type="SUPFAM" id="SSF53448">
    <property type="entry name" value="Nucleotide-diphospho-sugar transferases"/>
    <property type="match status" value="1"/>
</dbReference>
<comment type="pathway">
    <text evidence="17">Nucleotide-sugar biosynthesis; UDP-N-acetyl-alpha-D-glucosamine biosynthesis; N-acetyl-alpha-D-glucosamine 1-phosphate from alpha-D-glucosamine 6-phosphate (route II): step 2/2.</text>
</comment>
<keyword evidence="7 17" id="KW-0677">Repeat</keyword>
<feature type="active site" description="Proton acceptor" evidence="17">
    <location>
        <position position="365"/>
    </location>
</feature>
<evidence type="ECO:0000259" key="20">
    <source>
        <dbReference type="Pfam" id="PF25087"/>
    </source>
</evidence>
<feature type="binding site" evidence="17">
    <location>
        <position position="142"/>
    </location>
    <ligand>
        <name>UDP-N-acetyl-alpha-D-glucosamine</name>
        <dbReference type="ChEBI" id="CHEBI:57705"/>
    </ligand>
</feature>
<dbReference type="GO" id="GO:0003977">
    <property type="term" value="F:UDP-N-acetylglucosamine diphosphorylase activity"/>
    <property type="evidence" value="ECO:0007669"/>
    <property type="project" value="UniProtKB-EC"/>
</dbReference>
<dbReference type="InterPro" id="IPR056729">
    <property type="entry name" value="GMPPB_C"/>
</dbReference>
<feature type="region of interest" description="N-acetyltransferase" evidence="17">
    <location>
        <begin position="254"/>
        <end position="483"/>
    </location>
</feature>
<evidence type="ECO:0000256" key="9">
    <source>
        <dbReference type="ARBA" id="ARBA00022960"/>
    </source>
</evidence>
<keyword evidence="10 17" id="KW-0573">Peptidoglycan synthesis</keyword>
<evidence type="ECO:0000256" key="6">
    <source>
        <dbReference type="ARBA" id="ARBA00022723"/>
    </source>
</evidence>
<feature type="binding site" evidence="17">
    <location>
        <position position="379"/>
    </location>
    <ligand>
        <name>UDP-N-acetyl-alpha-D-glucosamine</name>
        <dbReference type="ChEBI" id="CHEBI:57705"/>
    </ligand>
</feature>
<gene>
    <name evidence="17 21" type="primary">glmU</name>
    <name evidence="21" type="ORF">ACFOZ4_06800</name>
</gene>
<comment type="cofactor">
    <cofactor evidence="17">
        <name>Mg(2+)</name>
        <dbReference type="ChEBI" id="CHEBI:18420"/>
    </cofactor>
    <text evidence="17">Binds 1 Mg(2+) ion per subunit.</text>
</comment>
<feature type="binding site" evidence="17">
    <location>
        <position position="425"/>
    </location>
    <ligand>
        <name>acetyl-CoA</name>
        <dbReference type="ChEBI" id="CHEBI:57288"/>
    </ligand>
</feature>
<dbReference type="InterPro" id="IPR038009">
    <property type="entry name" value="GlmU_C_LbH"/>
</dbReference>
<comment type="similarity">
    <text evidence="2 17">In the N-terminal section; belongs to the N-acetylglucosamine-1-phosphate uridyltransferase family.</text>
</comment>
<feature type="binding site" evidence="17">
    <location>
        <position position="407"/>
    </location>
    <ligand>
        <name>acetyl-CoA</name>
        <dbReference type="ChEBI" id="CHEBI:57288"/>
    </ligand>
</feature>
<dbReference type="PANTHER" id="PTHR43584:SF3">
    <property type="entry name" value="BIFUNCTIONAL PROTEIN GLMU"/>
    <property type="match status" value="1"/>
</dbReference>
<evidence type="ECO:0000256" key="1">
    <source>
        <dbReference type="ARBA" id="ARBA00007707"/>
    </source>
</evidence>
<comment type="catalytic activity">
    <reaction evidence="14 17">
        <text>alpha-D-glucosamine 1-phosphate + acetyl-CoA = N-acetyl-alpha-D-glucosamine 1-phosphate + CoA + H(+)</text>
        <dbReference type="Rhea" id="RHEA:13725"/>
        <dbReference type="ChEBI" id="CHEBI:15378"/>
        <dbReference type="ChEBI" id="CHEBI:57287"/>
        <dbReference type="ChEBI" id="CHEBI:57288"/>
        <dbReference type="ChEBI" id="CHEBI:57776"/>
        <dbReference type="ChEBI" id="CHEBI:58516"/>
        <dbReference type="EC" id="2.3.1.157"/>
    </reaction>
</comment>
<keyword evidence="6 17" id="KW-0479">Metal-binding</keyword>
<comment type="subcellular location">
    <subcellularLocation>
        <location evidence="17">Cytoplasm</location>
    </subcellularLocation>
</comment>
<feature type="binding site" evidence="17">
    <location>
        <position position="105"/>
    </location>
    <ligand>
        <name>Mg(2+)</name>
        <dbReference type="ChEBI" id="CHEBI:18420"/>
    </ligand>
</feature>
<protein>
    <recommendedName>
        <fullName evidence="17">Bifunctional protein GlmU</fullName>
    </recommendedName>
    <domain>
        <recommendedName>
            <fullName evidence="17">UDP-N-acetylglucosamine pyrophosphorylase</fullName>
            <ecNumber evidence="17">2.7.7.23</ecNumber>
        </recommendedName>
        <alternativeName>
            <fullName evidence="17">N-acetylglucosamine-1-phosphate uridyltransferase</fullName>
        </alternativeName>
    </domain>
    <domain>
        <recommendedName>
            <fullName evidence="17">Glucosamine-1-phosphate N-acetyltransferase</fullName>
            <ecNumber evidence="17">2.3.1.157</ecNumber>
        </recommendedName>
    </domain>
</protein>
<keyword evidence="12 17" id="KW-0012">Acyltransferase</keyword>
<feature type="binding site" evidence="17">
    <location>
        <begin position="80"/>
        <end position="81"/>
    </location>
    <ligand>
        <name>UDP-N-acetyl-alpha-D-glucosamine</name>
        <dbReference type="ChEBI" id="CHEBI:57705"/>
    </ligand>
</feature>
<dbReference type="PANTHER" id="PTHR43584">
    <property type="entry name" value="NUCLEOTIDYL TRANSFERASE"/>
    <property type="match status" value="1"/>
</dbReference>
<keyword evidence="22" id="KW-1185">Reference proteome</keyword>
<evidence type="ECO:0000256" key="5">
    <source>
        <dbReference type="ARBA" id="ARBA00022695"/>
    </source>
</evidence>
<feature type="region of interest" description="Disordered" evidence="18">
    <location>
        <begin position="464"/>
        <end position="483"/>
    </location>
</feature>
<comment type="similarity">
    <text evidence="1 17">In the C-terminal section; belongs to the transferase hexapeptide repeat family.</text>
</comment>
<evidence type="ECO:0000256" key="2">
    <source>
        <dbReference type="ARBA" id="ARBA00007947"/>
    </source>
</evidence>
<keyword evidence="4 17" id="KW-0808">Transferase</keyword>
<dbReference type="NCBIfam" id="TIGR01173">
    <property type="entry name" value="glmU"/>
    <property type="match status" value="1"/>
</dbReference>
<evidence type="ECO:0000256" key="8">
    <source>
        <dbReference type="ARBA" id="ARBA00022842"/>
    </source>
</evidence>
<proteinExistence type="inferred from homology"/>
<organism evidence="21 22">
    <name type="scientific">Hamadaea flava</name>
    <dbReference type="NCBI Taxonomy" id="1742688"/>
    <lineage>
        <taxon>Bacteria</taxon>
        <taxon>Bacillati</taxon>
        <taxon>Actinomycetota</taxon>
        <taxon>Actinomycetes</taxon>
        <taxon>Micromonosporales</taxon>
        <taxon>Micromonosporaceae</taxon>
        <taxon>Hamadaea</taxon>
    </lineage>
</organism>
<feature type="region of interest" description="Pyrophosphorylase" evidence="17">
    <location>
        <begin position="1"/>
        <end position="232"/>
    </location>
</feature>
<dbReference type="Pfam" id="PF12804">
    <property type="entry name" value="NTP_transf_3"/>
    <property type="match status" value="1"/>
</dbReference>
<dbReference type="SUPFAM" id="SSF51161">
    <property type="entry name" value="Trimeric LpxA-like enzymes"/>
    <property type="match status" value="1"/>
</dbReference>
<feature type="binding site" evidence="17">
    <location>
        <position position="75"/>
    </location>
    <ligand>
        <name>UDP-N-acetyl-alpha-D-glucosamine</name>
        <dbReference type="ChEBI" id="CHEBI:57705"/>
    </ligand>
</feature>
<evidence type="ECO:0000256" key="12">
    <source>
        <dbReference type="ARBA" id="ARBA00023315"/>
    </source>
</evidence>
<dbReference type="Pfam" id="PF25087">
    <property type="entry name" value="GMPPB_C"/>
    <property type="match status" value="1"/>
</dbReference>
<dbReference type="InterPro" id="IPR005882">
    <property type="entry name" value="Bifunctional_GlmU"/>
</dbReference>
<evidence type="ECO:0000259" key="19">
    <source>
        <dbReference type="Pfam" id="PF12804"/>
    </source>
</evidence>
<feature type="binding site" evidence="17">
    <location>
        <position position="335"/>
    </location>
    <ligand>
        <name>UDP-N-acetyl-alpha-D-glucosamine</name>
        <dbReference type="ChEBI" id="CHEBI:57705"/>
    </ligand>
</feature>
<evidence type="ECO:0000256" key="15">
    <source>
        <dbReference type="ARBA" id="ARBA00048493"/>
    </source>
</evidence>
<feature type="binding site" evidence="17">
    <location>
        <position position="382"/>
    </location>
    <ligand>
        <name>acetyl-CoA</name>
        <dbReference type="ChEBI" id="CHEBI:57288"/>
    </ligand>
</feature>
<dbReference type="InterPro" id="IPR025877">
    <property type="entry name" value="MobA-like_NTP_Trfase"/>
</dbReference>
<feature type="binding site" evidence="17">
    <location>
        <position position="353"/>
    </location>
    <ligand>
        <name>UDP-N-acetyl-alpha-D-glucosamine</name>
        <dbReference type="ChEBI" id="CHEBI:57705"/>
    </ligand>
</feature>
<keyword evidence="3 17" id="KW-0963">Cytoplasm</keyword>
<dbReference type="Gene3D" id="3.90.550.10">
    <property type="entry name" value="Spore Coat Polysaccharide Biosynthesis Protein SpsA, Chain A"/>
    <property type="match status" value="1"/>
</dbReference>
<feature type="binding site" evidence="17">
    <location>
        <position position="230"/>
    </location>
    <ligand>
        <name>UDP-N-acetyl-alpha-D-glucosamine</name>
        <dbReference type="ChEBI" id="CHEBI:57705"/>
    </ligand>
</feature>
<dbReference type="HAMAP" id="MF_01631">
    <property type="entry name" value="GlmU"/>
    <property type="match status" value="1"/>
</dbReference>
<evidence type="ECO:0000313" key="22">
    <source>
        <dbReference type="Proteomes" id="UP001595816"/>
    </source>
</evidence>
<keyword evidence="8 17" id="KW-0460">Magnesium</keyword>
<dbReference type="Gene3D" id="2.160.10.10">
    <property type="entry name" value="Hexapeptide repeat proteins"/>
    <property type="match status" value="1"/>
</dbReference>
<feature type="domain" description="Mannose-1-phosphate guanyltransferase C-terminal" evidence="20">
    <location>
        <begin position="322"/>
        <end position="410"/>
    </location>
</feature>
<comment type="function">
    <text evidence="16 17">Catalyzes the last two sequential reactions in the de novo biosynthetic pathway for UDP-N-acetylglucosamine (UDP-GlcNAc). The C-terminal domain catalyzes the transfer of acetyl group from acetyl coenzyme A to glucosamine-1-phosphate (GlcN-1-P) to produce N-acetylglucosamine-1-phosphate (GlcNAc-1-P), which is converted into UDP-GlcNAc by the transfer of uridine 5-monophosphate (from uridine 5-triphosphate), a reaction catalyzed by the N-terminal domain.</text>
</comment>
<evidence type="ECO:0000256" key="3">
    <source>
        <dbReference type="ARBA" id="ARBA00022490"/>
    </source>
</evidence>
<comment type="caution">
    <text evidence="17">Lacks conserved residue(s) required for the propagation of feature annotation.</text>
</comment>
<comment type="catalytic activity">
    <reaction evidence="15 17">
        <text>N-acetyl-alpha-D-glucosamine 1-phosphate + UTP + H(+) = UDP-N-acetyl-alpha-D-glucosamine + diphosphate</text>
        <dbReference type="Rhea" id="RHEA:13509"/>
        <dbReference type="ChEBI" id="CHEBI:15378"/>
        <dbReference type="ChEBI" id="CHEBI:33019"/>
        <dbReference type="ChEBI" id="CHEBI:46398"/>
        <dbReference type="ChEBI" id="CHEBI:57705"/>
        <dbReference type="ChEBI" id="CHEBI:57776"/>
        <dbReference type="EC" id="2.7.7.23"/>
    </reaction>
</comment>
<keyword evidence="11 17" id="KW-0511">Multifunctional enzyme</keyword>
<evidence type="ECO:0000256" key="4">
    <source>
        <dbReference type="ARBA" id="ARBA00022679"/>
    </source>
</evidence>
<reference evidence="22" key="1">
    <citation type="journal article" date="2019" name="Int. J. Syst. Evol. Microbiol.">
        <title>The Global Catalogue of Microorganisms (GCM) 10K type strain sequencing project: providing services to taxonomists for standard genome sequencing and annotation.</title>
        <authorList>
            <consortium name="The Broad Institute Genomics Platform"/>
            <consortium name="The Broad Institute Genome Sequencing Center for Infectious Disease"/>
            <person name="Wu L."/>
            <person name="Ma J."/>
        </authorList>
    </citation>
    <scope>NUCLEOTIDE SEQUENCE [LARGE SCALE GENOMIC DNA]</scope>
    <source>
        <strain evidence="22">CGMCC 4.7289</strain>
    </source>
</reference>
<feature type="binding site" evidence="17">
    <location>
        <position position="442"/>
    </location>
    <ligand>
        <name>acetyl-CoA</name>
        <dbReference type="ChEBI" id="CHEBI:57288"/>
    </ligand>
</feature>
<feature type="binding site" evidence="17">
    <location>
        <position position="368"/>
    </location>
    <ligand>
        <name>UDP-N-acetyl-alpha-D-glucosamine</name>
        <dbReference type="ChEBI" id="CHEBI:57705"/>
    </ligand>
</feature>
<feature type="binding site" evidence="17">
    <location>
        <begin position="8"/>
        <end position="11"/>
    </location>
    <ligand>
        <name>UDP-N-acetyl-alpha-D-glucosamine</name>
        <dbReference type="ChEBI" id="CHEBI:57705"/>
    </ligand>
</feature>
<feature type="binding site" evidence="17">
    <location>
        <position position="157"/>
    </location>
    <ligand>
        <name>UDP-N-acetyl-alpha-D-glucosamine</name>
        <dbReference type="ChEBI" id="CHEBI:57705"/>
    </ligand>
</feature>
<feature type="binding site" evidence="17">
    <location>
        <position position="172"/>
    </location>
    <ligand>
        <name>UDP-N-acetyl-alpha-D-glucosamine</name>
        <dbReference type="ChEBI" id="CHEBI:57705"/>
    </ligand>
</feature>
<dbReference type="Proteomes" id="UP001595816">
    <property type="component" value="Unassembled WGS sequence"/>
</dbReference>
<feature type="binding site" evidence="17">
    <location>
        <position position="22"/>
    </location>
    <ligand>
        <name>UDP-N-acetyl-alpha-D-glucosamine</name>
        <dbReference type="ChEBI" id="CHEBI:57705"/>
    </ligand>
</feature>
<evidence type="ECO:0000256" key="16">
    <source>
        <dbReference type="ARBA" id="ARBA00049628"/>
    </source>
</evidence>
<evidence type="ECO:0000256" key="10">
    <source>
        <dbReference type="ARBA" id="ARBA00022984"/>
    </source>
</evidence>
<dbReference type="InterPro" id="IPR050065">
    <property type="entry name" value="GlmU-like"/>
</dbReference>
<evidence type="ECO:0000256" key="14">
    <source>
        <dbReference type="ARBA" id="ARBA00048247"/>
    </source>
</evidence>
<dbReference type="RefSeq" id="WP_308197728.1">
    <property type="nucleotide sequence ID" value="NZ_JAMZDZ010000001.1"/>
</dbReference>
<dbReference type="EC" id="2.7.7.23" evidence="17"/>